<name>A0AAV4T7S8_CAEEX</name>
<accession>A0AAV4T7S8</accession>
<evidence type="ECO:0000313" key="1">
    <source>
        <dbReference type="EMBL" id="GIY42244.1"/>
    </source>
</evidence>
<organism evidence="1 2">
    <name type="scientific">Caerostris extrusa</name>
    <name type="common">Bark spider</name>
    <name type="synonym">Caerostris bankana</name>
    <dbReference type="NCBI Taxonomy" id="172846"/>
    <lineage>
        <taxon>Eukaryota</taxon>
        <taxon>Metazoa</taxon>
        <taxon>Ecdysozoa</taxon>
        <taxon>Arthropoda</taxon>
        <taxon>Chelicerata</taxon>
        <taxon>Arachnida</taxon>
        <taxon>Araneae</taxon>
        <taxon>Araneomorphae</taxon>
        <taxon>Entelegynae</taxon>
        <taxon>Araneoidea</taxon>
        <taxon>Araneidae</taxon>
        <taxon>Caerostris</taxon>
    </lineage>
</organism>
<keyword evidence="2" id="KW-1185">Reference proteome</keyword>
<proteinExistence type="predicted"/>
<comment type="caution">
    <text evidence="1">The sequence shown here is derived from an EMBL/GenBank/DDBJ whole genome shotgun (WGS) entry which is preliminary data.</text>
</comment>
<dbReference type="AlphaFoldDB" id="A0AAV4T7S8"/>
<gene>
    <name evidence="1" type="ORF">CEXT_45251</name>
</gene>
<dbReference type="EMBL" id="BPLR01010823">
    <property type="protein sequence ID" value="GIY42244.1"/>
    <property type="molecule type" value="Genomic_DNA"/>
</dbReference>
<sequence length="130" mass="14950">MRKGRGGEGEENGELLFSTTLCCLFTVLKQSFKPSMLKIHRQGINNKEHQIWSLVLHRSQKETYLRSFFSNSPISLPGGVWKKKVRQRRPGAFHYATLTHEKKFSSDNTPLKNPKTLGSPVDVRIWGIWP</sequence>
<evidence type="ECO:0000313" key="2">
    <source>
        <dbReference type="Proteomes" id="UP001054945"/>
    </source>
</evidence>
<protein>
    <submittedName>
        <fullName evidence="1">Uncharacterized protein</fullName>
    </submittedName>
</protein>
<dbReference type="Proteomes" id="UP001054945">
    <property type="component" value="Unassembled WGS sequence"/>
</dbReference>
<reference evidence="1 2" key="1">
    <citation type="submission" date="2021-06" db="EMBL/GenBank/DDBJ databases">
        <title>Caerostris extrusa draft genome.</title>
        <authorList>
            <person name="Kono N."/>
            <person name="Arakawa K."/>
        </authorList>
    </citation>
    <scope>NUCLEOTIDE SEQUENCE [LARGE SCALE GENOMIC DNA]</scope>
</reference>